<comment type="caution">
    <text evidence="2">The sequence shown here is derived from an EMBL/GenBank/DDBJ whole genome shotgun (WGS) entry which is preliminary data.</text>
</comment>
<keyword evidence="1" id="KW-0812">Transmembrane</keyword>
<evidence type="ECO:0000256" key="1">
    <source>
        <dbReference type="SAM" id="Phobius"/>
    </source>
</evidence>
<evidence type="ECO:0000313" key="3">
    <source>
        <dbReference type="Proteomes" id="UP000469670"/>
    </source>
</evidence>
<feature type="transmembrane region" description="Helical" evidence="1">
    <location>
        <begin position="12"/>
        <end position="36"/>
    </location>
</feature>
<protein>
    <submittedName>
        <fullName evidence="2">Uncharacterized protein</fullName>
    </submittedName>
</protein>
<sequence>MFELAGRGPTEMSVAALVLFGVMLPIGVLIGANIAYSADRVYEFLLVVLPGPVERVSPRSLRLPGWVMAVISTMGLVVEIRTGLQ</sequence>
<dbReference type="AlphaFoldDB" id="A0A7K3RSF3"/>
<dbReference type="Proteomes" id="UP000469670">
    <property type="component" value="Unassembled WGS sequence"/>
</dbReference>
<evidence type="ECO:0000313" key="2">
    <source>
        <dbReference type="EMBL" id="NEC18118.1"/>
    </source>
</evidence>
<keyword evidence="1" id="KW-0472">Membrane</keyword>
<keyword evidence="1" id="KW-1133">Transmembrane helix</keyword>
<reference evidence="2 3" key="1">
    <citation type="submission" date="2020-01" db="EMBL/GenBank/DDBJ databases">
        <title>Insect and environment-associated Actinomycetes.</title>
        <authorList>
            <person name="Currrie C."/>
            <person name="Chevrette M."/>
            <person name="Carlson C."/>
            <person name="Stubbendieck R."/>
            <person name="Wendt-Pienkowski E."/>
        </authorList>
    </citation>
    <scope>NUCLEOTIDE SEQUENCE [LARGE SCALE GENOMIC DNA]</scope>
    <source>
        <strain evidence="2 3">SID7590</strain>
    </source>
</reference>
<name>A0A7K3RSF3_9ACTN</name>
<organism evidence="2 3">
    <name type="scientific">Streptomyces parvus</name>
    <dbReference type="NCBI Taxonomy" id="66428"/>
    <lineage>
        <taxon>Bacteria</taxon>
        <taxon>Bacillati</taxon>
        <taxon>Actinomycetota</taxon>
        <taxon>Actinomycetes</taxon>
        <taxon>Kitasatosporales</taxon>
        <taxon>Streptomycetaceae</taxon>
        <taxon>Streptomyces</taxon>
    </lineage>
</organism>
<dbReference type="RefSeq" id="WP_164200804.1">
    <property type="nucleotide sequence ID" value="NZ_JAAGMP010000352.1"/>
</dbReference>
<dbReference type="EMBL" id="JAAGMP010000352">
    <property type="protein sequence ID" value="NEC18118.1"/>
    <property type="molecule type" value="Genomic_DNA"/>
</dbReference>
<accession>A0A7K3RSF3</accession>
<gene>
    <name evidence="2" type="ORF">G3I50_07545</name>
</gene>
<proteinExistence type="predicted"/>